<protein>
    <submittedName>
        <fullName evidence="1">Uncharacterized protein</fullName>
    </submittedName>
</protein>
<evidence type="ECO:0000313" key="2">
    <source>
        <dbReference type="Proteomes" id="UP000323386"/>
    </source>
</evidence>
<dbReference type="AlphaFoldDB" id="A0A5C3EYL9"/>
<evidence type="ECO:0000313" key="1">
    <source>
        <dbReference type="EMBL" id="SPO36746.1"/>
    </source>
</evidence>
<dbReference type="Proteomes" id="UP000323386">
    <property type="component" value="Unassembled WGS sequence"/>
</dbReference>
<organism evidence="1 2">
    <name type="scientific">Pseudozyma flocculosa</name>
    <dbReference type="NCBI Taxonomy" id="84751"/>
    <lineage>
        <taxon>Eukaryota</taxon>
        <taxon>Fungi</taxon>
        <taxon>Dikarya</taxon>
        <taxon>Basidiomycota</taxon>
        <taxon>Ustilaginomycotina</taxon>
        <taxon>Ustilaginomycetes</taxon>
        <taxon>Ustilaginales</taxon>
        <taxon>Ustilaginaceae</taxon>
        <taxon>Pseudozyma</taxon>
    </lineage>
</organism>
<reference evidence="1 2" key="1">
    <citation type="submission" date="2018-03" db="EMBL/GenBank/DDBJ databases">
        <authorList>
            <person name="Guldener U."/>
        </authorList>
    </citation>
    <scope>NUCLEOTIDE SEQUENCE [LARGE SCALE GENOMIC DNA]</scope>
    <source>
        <strain evidence="1 2">DAOM196992</strain>
    </source>
</reference>
<proteinExistence type="predicted"/>
<keyword evidence="2" id="KW-1185">Reference proteome</keyword>
<accession>A0A5C3EYL9</accession>
<gene>
    <name evidence="1" type="ORF">PSFLO_02217</name>
</gene>
<name>A0A5C3EYL9_9BASI</name>
<dbReference type="EMBL" id="OOIP01000005">
    <property type="protein sequence ID" value="SPO36746.1"/>
    <property type="molecule type" value="Genomic_DNA"/>
</dbReference>
<sequence length="203" mass="23266">MELAGQLERWDLYAAYRTKDLPDGGRQTIIEVCVPMTVDRWPNEAPLVPQLPRWLDHRLRLDAAEFLIDVFRFRPSGLDGQMTAFSQQVVDIVITPVFVPYLSFSSVDPGVVLEAFESRELCAALLHHVDHHDILSTSLGSLKYQLYLAEPARQHIAELAGRNAGKWRRKLDLLKTHAAWFQDEILPELLEVRGMKRKARRGQ</sequence>